<evidence type="ECO:0000259" key="1">
    <source>
        <dbReference type="Pfam" id="PF12696"/>
    </source>
</evidence>
<comment type="caution">
    <text evidence="2">The sequence shown here is derived from an EMBL/GenBank/DDBJ whole genome shotgun (WGS) entry which is preliminary data.</text>
</comment>
<evidence type="ECO:0000313" key="2">
    <source>
        <dbReference type="EMBL" id="MCA9379531.1"/>
    </source>
</evidence>
<accession>A0A955L0L2</accession>
<protein>
    <submittedName>
        <fullName evidence="2">TraM recognition domain-containing protein</fullName>
    </submittedName>
</protein>
<gene>
    <name evidence="2" type="ORF">KC640_03815</name>
</gene>
<dbReference type="Gene3D" id="3.40.50.300">
    <property type="entry name" value="P-loop containing nucleotide triphosphate hydrolases"/>
    <property type="match status" value="1"/>
</dbReference>
<sequence length="265" mass="29858">DKFVRDFWLNTFVSFSANHQSAVVSPLLNKVEPWLSYPEARRILGQPNSTIDLTEIMDTKKILLVRIPQGILGEDLTSLIGALVMTMVQMGVMHRAAMPMSRRNLVHVMIDEFQNFTTSSLETLLSMARSFGLSLICANQHDAQLTTELVASLDNNCAVRIACELDGFRHVAIMQILQDINKPEIMVRPLQPPYPGNQHVAKDIQLLSQLKYGIPVTDVDEMLDNKWNLRKQIITIPTRSLVTAKRSERPIATTDIPEVMNCYGT</sequence>
<feature type="non-terminal residue" evidence="2">
    <location>
        <position position="1"/>
    </location>
</feature>
<dbReference type="Pfam" id="PF12696">
    <property type="entry name" value="TraG-D_C"/>
    <property type="match status" value="1"/>
</dbReference>
<organism evidence="2 3">
    <name type="scientific">Candidatus Dojkabacteria bacterium</name>
    <dbReference type="NCBI Taxonomy" id="2099670"/>
    <lineage>
        <taxon>Bacteria</taxon>
        <taxon>Candidatus Dojkabacteria</taxon>
    </lineage>
</organism>
<dbReference type="SUPFAM" id="SSF52540">
    <property type="entry name" value="P-loop containing nucleoside triphosphate hydrolases"/>
    <property type="match status" value="1"/>
</dbReference>
<name>A0A955L0L2_9BACT</name>
<dbReference type="EMBL" id="JAGQLI010000223">
    <property type="protein sequence ID" value="MCA9379531.1"/>
    <property type="molecule type" value="Genomic_DNA"/>
</dbReference>
<dbReference type="InterPro" id="IPR032689">
    <property type="entry name" value="TraG-D_C"/>
</dbReference>
<proteinExistence type="predicted"/>
<dbReference type="AlphaFoldDB" id="A0A955L0L2"/>
<dbReference type="Proteomes" id="UP000760819">
    <property type="component" value="Unassembled WGS sequence"/>
</dbReference>
<reference evidence="2" key="1">
    <citation type="submission" date="2020-04" db="EMBL/GenBank/DDBJ databases">
        <authorList>
            <person name="Zhang T."/>
        </authorList>
    </citation>
    <scope>NUCLEOTIDE SEQUENCE</scope>
    <source>
        <strain evidence="2">HKST-UBA12</strain>
    </source>
</reference>
<dbReference type="InterPro" id="IPR027417">
    <property type="entry name" value="P-loop_NTPase"/>
</dbReference>
<evidence type="ECO:0000313" key="3">
    <source>
        <dbReference type="Proteomes" id="UP000760819"/>
    </source>
</evidence>
<feature type="domain" description="TraD/TraG TraM recognition site" evidence="1">
    <location>
        <begin position="106"/>
        <end position="148"/>
    </location>
</feature>
<dbReference type="CDD" id="cd01127">
    <property type="entry name" value="TrwB_TraG_TraD_VirD4"/>
    <property type="match status" value="1"/>
</dbReference>
<reference evidence="2" key="2">
    <citation type="journal article" date="2021" name="Microbiome">
        <title>Successional dynamics and alternative stable states in a saline activated sludge microbial community over 9 years.</title>
        <authorList>
            <person name="Wang Y."/>
            <person name="Ye J."/>
            <person name="Ju F."/>
            <person name="Liu L."/>
            <person name="Boyd J.A."/>
            <person name="Deng Y."/>
            <person name="Parks D.H."/>
            <person name="Jiang X."/>
            <person name="Yin X."/>
            <person name="Woodcroft B.J."/>
            <person name="Tyson G.W."/>
            <person name="Hugenholtz P."/>
            <person name="Polz M.F."/>
            <person name="Zhang T."/>
        </authorList>
    </citation>
    <scope>NUCLEOTIDE SEQUENCE</scope>
    <source>
        <strain evidence="2">HKST-UBA12</strain>
    </source>
</reference>